<reference evidence="1" key="1">
    <citation type="submission" date="2020-03" db="EMBL/GenBank/DDBJ databases">
        <authorList>
            <person name="Weist P."/>
        </authorList>
    </citation>
    <scope>NUCLEOTIDE SEQUENCE</scope>
</reference>
<protein>
    <submittedName>
        <fullName evidence="1">Uncharacterized protein</fullName>
    </submittedName>
</protein>
<sequence>MCLHPLVSSYHDPILLHWRPDPLTPAPPPNLIGLLASTGLQNDCCLLLCPSVQLTQPGLSLCPMFTVTVTRPMEAKTKGGLFLLSCPGSSARLWAQTELKVGGCWRTTGGIYLANLKARAREQQHETMRERG</sequence>
<comment type="caution">
    <text evidence="1">The sequence shown here is derived from an EMBL/GenBank/DDBJ whole genome shotgun (WGS) entry which is preliminary data.</text>
</comment>
<gene>
    <name evidence="1" type="ORF">PLEPLA_LOCUS43653</name>
</gene>
<evidence type="ECO:0000313" key="2">
    <source>
        <dbReference type="Proteomes" id="UP001153269"/>
    </source>
</evidence>
<dbReference type="Proteomes" id="UP001153269">
    <property type="component" value="Unassembled WGS sequence"/>
</dbReference>
<organism evidence="1 2">
    <name type="scientific">Pleuronectes platessa</name>
    <name type="common">European plaice</name>
    <dbReference type="NCBI Taxonomy" id="8262"/>
    <lineage>
        <taxon>Eukaryota</taxon>
        <taxon>Metazoa</taxon>
        <taxon>Chordata</taxon>
        <taxon>Craniata</taxon>
        <taxon>Vertebrata</taxon>
        <taxon>Euteleostomi</taxon>
        <taxon>Actinopterygii</taxon>
        <taxon>Neopterygii</taxon>
        <taxon>Teleostei</taxon>
        <taxon>Neoteleostei</taxon>
        <taxon>Acanthomorphata</taxon>
        <taxon>Carangaria</taxon>
        <taxon>Pleuronectiformes</taxon>
        <taxon>Pleuronectoidei</taxon>
        <taxon>Pleuronectidae</taxon>
        <taxon>Pleuronectes</taxon>
    </lineage>
</organism>
<name>A0A9N7VMU0_PLEPL</name>
<evidence type="ECO:0000313" key="1">
    <source>
        <dbReference type="EMBL" id="CAB1455872.1"/>
    </source>
</evidence>
<keyword evidence="2" id="KW-1185">Reference proteome</keyword>
<dbReference type="EMBL" id="CADEAL010004274">
    <property type="protein sequence ID" value="CAB1455872.1"/>
    <property type="molecule type" value="Genomic_DNA"/>
</dbReference>
<dbReference type="AlphaFoldDB" id="A0A9N7VMU0"/>
<proteinExistence type="predicted"/>
<accession>A0A9N7VMU0</accession>